<feature type="transmembrane region" description="Helical" evidence="1">
    <location>
        <begin position="12"/>
        <end position="32"/>
    </location>
</feature>
<protein>
    <submittedName>
        <fullName evidence="2">Uncharacterized protein</fullName>
    </submittedName>
</protein>
<proteinExistence type="predicted"/>
<keyword evidence="3" id="KW-1185">Reference proteome</keyword>
<organism evidence="2 3">
    <name type="scientific">Tagetes erecta</name>
    <name type="common">African marigold</name>
    <dbReference type="NCBI Taxonomy" id="13708"/>
    <lineage>
        <taxon>Eukaryota</taxon>
        <taxon>Viridiplantae</taxon>
        <taxon>Streptophyta</taxon>
        <taxon>Embryophyta</taxon>
        <taxon>Tracheophyta</taxon>
        <taxon>Spermatophyta</taxon>
        <taxon>Magnoliopsida</taxon>
        <taxon>eudicotyledons</taxon>
        <taxon>Gunneridae</taxon>
        <taxon>Pentapetalae</taxon>
        <taxon>asterids</taxon>
        <taxon>campanulids</taxon>
        <taxon>Asterales</taxon>
        <taxon>Asteraceae</taxon>
        <taxon>Asteroideae</taxon>
        <taxon>Heliantheae alliance</taxon>
        <taxon>Tageteae</taxon>
        <taxon>Tagetes</taxon>
    </lineage>
</organism>
<dbReference type="AlphaFoldDB" id="A0AAD8K9M1"/>
<evidence type="ECO:0000313" key="2">
    <source>
        <dbReference type="EMBL" id="KAK1418807.1"/>
    </source>
</evidence>
<name>A0AAD8K9M1_TARER</name>
<dbReference type="Proteomes" id="UP001229421">
    <property type="component" value="Unassembled WGS sequence"/>
</dbReference>
<keyword evidence="1" id="KW-1133">Transmembrane helix</keyword>
<keyword evidence="1" id="KW-0812">Transmembrane</keyword>
<evidence type="ECO:0000256" key="1">
    <source>
        <dbReference type="SAM" id="Phobius"/>
    </source>
</evidence>
<reference evidence="2" key="1">
    <citation type="journal article" date="2023" name="bioRxiv">
        <title>Improved chromosome-level genome assembly for marigold (Tagetes erecta).</title>
        <authorList>
            <person name="Jiang F."/>
            <person name="Yuan L."/>
            <person name="Wang S."/>
            <person name="Wang H."/>
            <person name="Xu D."/>
            <person name="Wang A."/>
            <person name="Fan W."/>
        </authorList>
    </citation>
    <scope>NUCLEOTIDE SEQUENCE</scope>
    <source>
        <strain evidence="2">WSJ</strain>
        <tissue evidence="2">Leaf</tissue>
    </source>
</reference>
<keyword evidence="1" id="KW-0472">Membrane</keyword>
<comment type="caution">
    <text evidence="2">The sequence shown here is derived from an EMBL/GenBank/DDBJ whole genome shotgun (WGS) entry which is preliminary data.</text>
</comment>
<dbReference type="EMBL" id="JAUHHV010000007">
    <property type="protein sequence ID" value="KAK1418807.1"/>
    <property type="molecule type" value="Genomic_DNA"/>
</dbReference>
<evidence type="ECO:0000313" key="3">
    <source>
        <dbReference type="Proteomes" id="UP001229421"/>
    </source>
</evidence>
<sequence>MNNLPHEHIIKVIVWLSPALRFFLQAFIPTVITNSKYLHTRFSLKMARSILDSLMGKTPLVIFFQSN</sequence>
<gene>
    <name evidence="2" type="ORF">QVD17_27954</name>
</gene>
<accession>A0AAD8K9M1</accession>